<feature type="compositionally biased region" description="Low complexity" evidence="1">
    <location>
        <begin position="166"/>
        <end position="179"/>
    </location>
</feature>
<protein>
    <submittedName>
        <fullName evidence="2">Uncharacterized protein</fullName>
    </submittedName>
</protein>
<dbReference type="AlphaFoldDB" id="A0A6A6MTG5"/>
<organism evidence="2 3">
    <name type="scientific">Hevea brasiliensis</name>
    <name type="common">Para rubber tree</name>
    <name type="synonym">Siphonia brasiliensis</name>
    <dbReference type="NCBI Taxonomy" id="3981"/>
    <lineage>
        <taxon>Eukaryota</taxon>
        <taxon>Viridiplantae</taxon>
        <taxon>Streptophyta</taxon>
        <taxon>Embryophyta</taxon>
        <taxon>Tracheophyta</taxon>
        <taxon>Spermatophyta</taxon>
        <taxon>Magnoliopsida</taxon>
        <taxon>eudicotyledons</taxon>
        <taxon>Gunneridae</taxon>
        <taxon>Pentapetalae</taxon>
        <taxon>rosids</taxon>
        <taxon>fabids</taxon>
        <taxon>Malpighiales</taxon>
        <taxon>Euphorbiaceae</taxon>
        <taxon>Crotonoideae</taxon>
        <taxon>Micrandreae</taxon>
        <taxon>Hevea</taxon>
    </lineage>
</organism>
<dbReference type="EMBL" id="JAAGAX010000005">
    <property type="protein sequence ID" value="KAF2315708.1"/>
    <property type="molecule type" value="Genomic_DNA"/>
</dbReference>
<sequence>MTTQRKNICVNESYDCNLEEWLIKHNTDARWSSKHHTWNLDPAKASINWNLEWLTLDTVQLVQGMITAVIEFHDKNGIHGYLHNHKNFLLKFGMKCYLGARAELEIMSLLHDTNGLEVRISDATFSSLCRAVLVLLSLNHYIEKIPEIQIRALETFLNGMWQLTESSSSATSPSSWVESNKSSSTEDDEADNNKQMVIAASSRWVKSEKKWFIWKKDRGNEEEMGPLIQLQDGGNDNWEVLLDASLNLPSIPILSTTTR</sequence>
<dbReference type="Proteomes" id="UP000467840">
    <property type="component" value="Chromosome 15"/>
</dbReference>
<reference evidence="2 3" key="1">
    <citation type="journal article" date="2020" name="Mol. Plant">
        <title>The Chromosome-Based Rubber Tree Genome Provides New Insights into Spurge Genome Evolution and Rubber Biosynthesis.</title>
        <authorList>
            <person name="Liu J."/>
            <person name="Shi C."/>
            <person name="Shi C.C."/>
            <person name="Li W."/>
            <person name="Zhang Q.J."/>
            <person name="Zhang Y."/>
            <person name="Li K."/>
            <person name="Lu H.F."/>
            <person name="Shi C."/>
            <person name="Zhu S.T."/>
            <person name="Xiao Z.Y."/>
            <person name="Nan H."/>
            <person name="Yue Y."/>
            <person name="Zhu X.G."/>
            <person name="Wu Y."/>
            <person name="Hong X.N."/>
            <person name="Fan G.Y."/>
            <person name="Tong Y."/>
            <person name="Zhang D."/>
            <person name="Mao C.L."/>
            <person name="Liu Y.L."/>
            <person name="Hao S.J."/>
            <person name="Liu W.Q."/>
            <person name="Lv M.Q."/>
            <person name="Zhang H.B."/>
            <person name="Liu Y."/>
            <person name="Hu-Tang G.R."/>
            <person name="Wang J.P."/>
            <person name="Wang J.H."/>
            <person name="Sun Y.H."/>
            <person name="Ni S.B."/>
            <person name="Chen W.B."/>
            <person name="Zhang X.C."/>
            <person name="Jiao Y.N."/>
            <person name="Eichler E.E."/>
            <person name="Li G.H."/>
            <person name="Liu X."/>
            <person name="Gao L.Z."/>
        </authorList>
    </citation>
    <scope>NUCLEOTIDE SEQUENCE [LARGE SCALE GENOMIC DNA]</scope>
    <source>
        <strain evidence="3">cv. GT1</strain>
        <tissue evidence="2">Leaf</tissue>
    </source>
</reference>
<feature type="region of interest" description="Disordered" evidence="1">
    <location>
        <begin position="166"/>
        <end position="193"/>
    </location>
</feature>
<proteinExistence type="predicted"/>
<evidence type="ECO:0000313" key="3">
    <source>
        <dbReference type="Proteomes" id="UP000467840"/>
    </source>
</evidence>
<gene>
    <name evidence="2" type="ORF">GH714_040237</name>
</gene>
<keyword evidence="3" id="KW-1185">Reference proteome</keyword>
<name>A0A6A6MTG5_HEVBR</name>
<comment type="caution">
    <text evidence="2">The sequence shown here is derived from an EMBL/GenBank/DDBJ whole genome shotgun (WGS) entry which is preliminary data.</text>
</comment>
<evidence type="ECO:0000313" key="2">
    <source>
        <dbReference type="EMBL" id="KAF2315708.1"/>
    </source>
</evidence>
<evidence type="ECO:0000256" key="1">
    <source>
        <dbReference type="SAM" id="MobiDB-lite"/>
    </source>
</evidence>
<accession>A0A6A6MTG5</accession>